<dbReference type="EMBL" id="JBHUNE010000009">
    <property type="protein sequence ID" value="MFD2759235.1"/>
    <property type="molecule type" value="Genomic_DNA"/>
</dbReference>
<evidence type="ECO:0000256" key="2">
    <source>
        <dbReference type="ARBA" id="ARBA00022475"/>
    </source>
</evidence>
<dbReference type="PANTHER" id="PTHR34820">
    <property type="entry name" value="INNER MEMBRANE PROTEIN YEBZ"/>
    <property type="match status" value="1"/>
</dbReference>
<feature type="transmembrane region" description="Helical" evidence="9">
    <location>
        <begin position="329"/>
        <end position="348"/>
    </location>
</feature>
<feature type="transmembrane region" description="Helical" evidence="9">
    <location>
        <begin position="191"/>
        <end position="213"/>
    </location>
</feature>
<reference evidence="13" key="1">
    <citation type="journal article" date="2019" name="Int. J. Syst. Evol. Microbiol.">
        <title>The Global Catalogue of Microorganisms (GCM) 10K type strain sequencing project: providing services to taxonomists for standard genome sequencing and annotation.</title>
        <authorList>
            <consortium name="The Broad Institute Genomics Platform"/>
            <consortium name="The Broad Institute Genome Sequencing Center for Infectious Disease"/>
            <person name="Wu L."/>
            <person name="Ma J."/>
        </authorList>
    </citation>
    <scope>NUCLEOTIDE SEQUENCE [LARGE SCALE GENOMIC DNA]</scope>
    <source>
        <strain evidence="13">TISTR 1514</strain>
    </source>
</reference>
<protein>
    <submittedName>
        <fullName evidence="12">Copper resistance protein CopC</fullName>
    </submittedName>
</protein>
<feature type="domain" description="CopC" evidence="10">
    <location>
        <begin position="34"/>
        <end position="131"/>
    </location>
</feature>
<feature type="transmembrane region" description="Helical" evidence="9">
    <location>
        <begin position="233"/>
        <end position="253"/>
    </location>
</feature>
<dbReference type="PANTHER" id="PTHR34820:SF4">
    <property type="entry name" value="INNER MEMBRANE PROTEIN YEBZ"/>
    <property type="match status" value="1"/>
</dbReference>
<keyword evidence="13" id="KW-1185">Reference proteome</keyword>
<keyword evidence="4" id="KW-0479">Metal-binding</keyword>
<dbReference type="InterPro" id="IPR014755">
    <property type="entry name" value="Cu-Rt/internalin_Ig-like"/>
</dbReference>
<keyword evidence="3 9" id="KW-0812">Transmembrane</keyword>
<name>A0ABW5V3Q7_9MICO</name>
<evidence type="ECO:0000256" key="9">
    <source>
        <dbReference type="SAM" id="Phobius"/>
    </source>
</evidence>
<feature type="domain" description="Copper resistance protein D" evidence="11">
    <location>
        <begin position="331"/>
        <end position="432"/>
    </location>
</feature>
<keyword evidence="6 9" id="KW-1133">Transmembrane helix</keyword>
<evidence type="ECO:0000256" key="6">
    <source>
        <dbReference type="ARBA" id="ARBA00022989"/>
    </source>
</evidence>
<dbReference type="Pfam" id="PF04234">
    <property type="entry name" value="CopC"/>
    <property type="match status" value="1"/>
</dbReference>
<feature type="transmembrane region" description="Helical" evidence="9">
    <location>
        <begin position="290"/>
        <end position="317"/>
    </location>
</feature>
<gene>
    <name evidence="12" type="ORF">ACFSW7_12695</name>
</gene>
<evidence type="ECO:0000256" key="7">
    <source>
        <dbReference type="ARBA" id="ARBA00023008"/>
    </source>
</evidence>
<organism evidence="12 13">
    <name type="scientific">Gulosibacter faecalis</name>
    <dbReference type="NCBI Taxonomy" id="272240"/>
    <lineage>
        <taxon>Bacteria</taxon>
        <taxon>Bacillati</taxon>
        <taxon>Actinomycetota</taxon>
        <taxon>Actinomycetes</taxon>
        <taxon>Micrococcales</taxon>
        <taxon>Microbacteriaceae</taxon>
        <taxon>Gulosibacter</taxon>
    </lineage>
</organism>
<feature type="transmembrane region" description="Helical" evidence="9">
    <location>
        <begin position="265"/>
        <end position="284"/>
    </location>
</feature>
<feature type="transmembrane region" description="Helical" evidence="9">
    <location>
        <begin position="160"/>
        <end position="179"/>
    </location>
</feature>
<evidence type="ECO:0000256" key="3">
    <source>
        <dbReference type="ARBA" id="ARBA00022692"/>
    </source>
</evidence>
<keyword evidence="5" id="KW-0732">Signal</keyword>
<evidence type="ECO:0000256" key="5">
    <source>
        <dbReference type="ARBA" id="ARBA00022729"/>
    </source>
</evidence>
<evidence type="ECO:0000313" key="13">
    <source>
        <dbReference type="Proteomes" id="UP001597492"/>
    </source>
</evidence>
<comment type="subcellular location">
    <subcellularLocation>
        <location evidence="1">Cell membrane</location>
        <topology evidence="1">Multi-pass membrane protein</topology>
    </subcellularLocation>
</comment>
<dbReference type="InterPro" id="IPR032694">
    <property type="entry name" value="CopC/D"/>
</dbReference>
<keyword evidence="7" id="KW-0186">Copper</keyword>
<evidence type="ECO:0000256" key="8">
    <source>
        <dbReference type="ARBA" id="ARBA00023136"/>
    </source>
</evidence>
<evidence type="ECO:0000259" key="10">
    <source>
        <dbReference type="Pfam" id="PF04234"/>
    </source>
</evidence>
<sequence>MARALGLSVLGLVVTVLMVLQPAPWAALPAANAHATTVSTSPAHGSELESAPSEVVITFDEPVTLTGLADPTSVLDADGDRVDAAIGELDASRMTLTIPVQSGLPDGVYIASWRVVSADTHPVGGSLQFGVGVPAGMTQLAEAPEPSAELTLVIGVAKGAVYLALVFALGIVPAALVLGAGPRGRILVRRIAVAGALAAIAASVAQLAAQFFWLRSGGGEGEVVAELGEFLATPYALAVWMRCVALALAAVTIGAGSRWPSMTRLLFAGVLGLVAVASVVVNGHGGTNGLLFAATLLHALGAIAWIGGLVVLGWLLLWRRLTAARLARIPVWSIYAAVCAAAVVASGVVQGVSAVGTVEALFTTTYGVLLLVKLGLVAIVLWLGLLGYRWGVRERRLAAGAEPRPGQTARLRRRVRREAGIAAAIVMISGVLSSVTPALDEWHPVATMTAIAGPYELAIEVAPARLGPQTFRISVTPPEPNSPQPEVVDASLQQVDGPVAALDVAFPIRLPEPLDPDSPTTTTFISSAVNVPDTGEWEVVVVLEVDRLEQYSTSFRYDVR</sequence>
<evidence type="ECO:0000313" key="12">
    <source>
        <dbReference type="EMBL" id="MFD2759235.1"/>
    </source>
</evidence>
<evidence type="ECO:0000259" key="11">
    <source>
        <dbReference type="Pfam" id="PF05425"/>
    </source>
</evidence>
<dbReference type="Gene3D" id="2.60.40.1220">
    <property type="match status" value="1"/>
</dbReference>
<proteinExistence type="predicted"/>
<dbReference type="SUPFAM" id="SSF81296">
    <property type="entry name" value="E set domains"/>
    <property type="match status" value="1"/>
</dbReference>
<feature type="transmembrane region" description="Helical" evidence="9">
    <location>
        <begin position="368"/>
        <end position="388"/>
    </location>
</feature>
<evidence type="ECO:0000256" key="4">
    <source>
        <dbReference type="ARBA" id="ARBA00022723"/>
    </source>
</evidence>
<feature type="transmembrane region" description="Helical" evidence="9">
    <location>
        <begin position="419"/>
        <end position="439"/>
    </location>
</feature>
<dbReference type="RefSeq" id="WP_019618749.1">
    <property type="nucleotide sequence ID" value="NZ_JBHUNE010000009.1"/>
</dbReference>
<evidence type="ECO:0000256" key="1">
    <source>
        <dbReference type="ARBA" id="ARBA00004651"/>
    </source>
</evidence>
<dbReference type="InterPro" id="IPR008457">
    <property type="entry name" value="Cu-R_CopD_dom"/>
</dbReference>
<dbReference type="InterPro" id="IPR007348">
    <property type="entry name" value="CopC_dom"/>
</dbReference>
<comment type="caution">
    <text evidence="12">The sequence shown here is derived from an EMBL/GenBank/DDBJ whole genome shotgun (WGS) entry which is preliminary data.</text>
</comment>
<dbReference type="InterPro" id="IPR014756">
    <property type="entry name" value="Ig_E-set"/>
</dbReference>
<dbReference type="Pfam" id="PF05425">
    <property type="entry name" value="CopD"/>
    <property type="match status" value="1"/>
</dbReference>
<accession>A0ABW5V3Q7</accession>
<dbReference type="Proteomes" id="UP001597492">
    <property type="component" value="Unassembled WGS sequence"/>
</dbReference>
<keyword evidence="8 9" id="KW-0472">Membrane</keyword>
<keyword evidence="2" id="KW-1003">Cell membrane</keyword>